<sequence length="334" mass="36694">MATVKDIAQLAGVSPATVSRVLNGDPSLSVTDETREKILKAADKLQYKKVKKTLPGTSALKVGIVLGHSKEEELEDPYFLSIRKGIEAECRKQGIVSTQIIRIHPESELELSNELHGVIAVGRISHKEMARISKKPVHIVFASHSAGEGFDAVEADFHGAVQQALQHLMSRGLRSIGYIGGTERELSSGRKIAIEDKRLTSYISFMKEKDLYESKHVHLGEYSLQEGYRLMKEASEKGSLPQAFFIGSDSMAIGALRALRELEINVPEDVCIVGFNDIEMASYIDPPLTTINVHTEGIGSVAVKMLLDRINGREFPYKAVLPAQLVIRKSCGSN</sequence>
<comment type="caution">
    <text evidence="5">The sequence shown here is derived from an EMBL/GenBank/DDBJ whole genome shotgun (WGS) entry which is preliminary data.</text>
</comment>
<dbReference type="PANTHER" id="PTHR30146">
    <property type="entry name" value="LACI-RELATED TRANSCRIPTIONAL REPRESSOR"/>
    <property type="match status" value="1"/>
</dbReference>
<dbReference type="Pfam" id="PF00356">
    <property type="entry name" value="LacI"/>
    <property type="match status" value="1"/>
</dbReference>
<evidence type="ECO:0000259" key="4">
    <source>
        <dbReference type="PROSITE" id="PS50932"/>
    </source>
</evidence>
<dbReference type="Gene3D" id="3.40.50.2300">
    <property type="match status" value="2"/>
</dbReference>
<dbReference type="CDD" id="cd01392">
    <property type="entry name" value="HTH_LacI"/>
    <property type="match status" value="1"/>
</dbReference>
<dbReference type="SUPFAM" id="SSF53822">
    <property type="entry name" value="Periplasmic binding protein-like I"/>
    <property type="match status" value="1"/>
</dbReference>
<dbReference type="SUPFAM" id="SSF47413">
    <property type="entry name" value="lambda repressor-like DNA-binding domains"/>
    <property type="match status" value="1"/>
</dbReference>
<dbReference type="SMART" id="SM00354">
    <property type="entry name" value="HTH_LACI"/>
    <property type="match status" value="1"/>
</dbReference>
<dbReference type="GO" id="GO:0000976">
    <property type="term" value="F:transcription cis-regulatory region binding"/>
    <property type="evidence" value="ECO:0007669"/>
    <property type="project" value="TreeGrafter"/>
</dbReference>
<dbReference type="PRINTS" id="PR00036">
    <property type="entry name" value="HTHLACI"/>
</dbReference>
<dbReference type="OrthoDB" id="43195at2"/>
<keyword evidence="3" id="KW-0804">Transcription</keyword>
<keyword evidence="1" id="KW-0805">Transcription regulation</keyword>
<dbReference type="RefSeq" id="WP_154306681.1">
    <property type="nucleotide sequence ID" value="NZ_WKKI01000005.1"/>
</dbReference>
<proteinExistence type="predicted"/>
<organism evidence="5 6">
    <name type="scientific">Metabacillus lacus</name>
    <dbReference type="NCBI Taxonomy" id="1983721"/>
    <lineage>
        <taxon>Bacteria</taxon>
        <taxon>Bacillati</taxon>
        <taxon>Bacillota</taxon>
        <taxon>Bacilli</taxon>
        <taxon>Bacillales</taxon>
        <taxon>Bacillaceae</taxon>
        <taxon>Metabacillus</taxon>
    </lineage>
</organism>
<dbReference type="AlphaFoldDB" id="A0A7X2IXC1"/>
<protein>
    <submittedName>
        <fullName evidence="5">LacI family DNA-binding transcriptional regulator</fullName>
    </submittedName>
</protein>
<dbReference type="Proteomes" id="UP000448867">
    <property type="component" value="Unassembled WGS sequence"/>
</dbReference>
<gene>
    <name evidence="5" type="ORF">GJU40_05100</name>
</gene>
<dbReference type="InterPro" id="IPR028082">
    <property type="entry name" value="Peripla_BP_I"/>
</dbReference>
<dbReference type="Gene3D" id="1.10.260.40">
    <property type="entry name" value="lambda repressor-like DNA-binding domains"/>
    <property type="match status" value="1"/>
</dbReference>
<dbReference type="CDD" id="cd01544">
    <property type="entry name" value="PBP1_GalR"/>
    <property type="match status" value="1"/>
</dbReference>
<evidence type="ECO:0000313" key="6">
    <source>
        <dbReference type="Proteomes" id="UP000448867"/>
    </source>
</evidence>
<evidence type="ECO:0000313" key="5">
    <source>
        <dbReference type="EMBL" id="MRX71552.1"/>
    </source>
</evidence>
<dbReference type="PROSITE" id="PS50932">
    <property type="entry name" value="HTH_LACI_2"/>
    <property type="match status" value="1"/>
</dbReference>
<accession>A0A7X2IXC1</accession>
<feature type="domain" description="HTH lacI-type" evidence="4">
    <location>
        <begin position="2"/>
        <end position="56"/>
    </location>
</feature>
<evidence type="ECO:0000256" key="2">
    <source>
        <dbReference type="ARBA" id="ARBA00023125"/>
    </source>
</evidence>
<evidence type="ECO:0000256" key="3">
    <source>
        <dbReference type="ARBA" id="ARBA00023163"/>
    </source>
</evidence>
<evidence type="ECO:0000256" key="1">
    <source>
        <dbReference type="ARBA" id="ARBA00023015"/>
    </source>
</evidence>
<keyword evidence="6" id="KW-1185">Reference proteome</keyword>
<dbReference type="InterPro" id="IPR010982">
    <property type="entry name" value="Lambda_DNA-bd_dom_sf"/>
</dbReference>
<dbReference type="InterPro" id="IPR000843">
    <property type="entry name" value="HTH_LacI"/>
</dbReference>
<dbReference type="EMBL" id="WKKI01000005">
    <property type="protein sequence ID" value="MRX71552.1"/>
    <property type="molecule type" value="Genomic_DNA"/>
</dbReference>
<reference evidence="5 6" key="1">
    <citation type="submission" date="2019-11" db="EMBL/GenBank/DDBJ databases">
        <title>Bacillus lacus genome.</title>
        <authorList>
            <person name="Allen C.J."/>
            <person name="Newman J.D."/>
        </authorList>
    </citation>
    <scope>NUCLEOTIDE SEQUENCE [LARGE SCALE GENOMIC DNA]</scope>
    <source>
        <strain evidence="5 6">KCTC 33946</strain>
    </source>
</reference>
<dbReference type="InterPro" id="IPR046335">
    <property type="entry name" value="LacI/GalR-like_sensor"/>
</dbReference>
<dbReference type="GO" id="GO:0003700">
    <property type="term" value="F:DNA-binding transcription factor activity"/>
    <property type="evidence" value="ECO:0007669"/>
    <property type="project" value="TreeGrafter"/>
</dbReference>
<dbReference type="PANTHER" id="PTHR30146:SF149">
    <property type="entry name" value="HTH-TYPE TRANSCRIPTIONAL REGULATOR EBGR"/>
    <property type="match status" value="1"/>
</dbReference>
<dbReference type="Pfam" id="PF13377">
    <property type="entry name" value="Peripla_BP_3"/>
    <property type="match status" value="1"/>
</dbReference>
<keyword evidence="2 5" id="KW-0238">DNA-binding</keyword>
<name>A0A7X2IXC1_9BACI</name>
<dbReference type="PROSITE" id="PS00356">
    <property type="entry name" value="HTH_LACI_1"/>
    <property type="match status" value="1"/>
</dbReference>